<gene>
    <name evidence="1" type="ORF">MEDL_12404</name>
</gene>
<dbReference type="EMBL" id="CAJPWZ010000650">
    <property type="protein sequence ID" value="CAG2197630.1"/>
    <property type="molecule type" value="Genomic_DNA"/>
</dbReference>
<dbReference type="AlphaFoldDB" id="A0A8S3QTF6"/>
<accession>A0A8S3QTF6</accession>
<reference evidence="1" key="1">
    <citation type="submission" date="2021-03" db="EMBL/GenBank/DDBJ databases">
        <authorList>
            <person name="Bekaert M."/>
        </authorList>
    </citation>
    <scope>NUCLEOTIDE SEQUENCE</scope>
</reference>
<evidence type="ECO:0000313" key="1">
    <source>
        <dbReference type="EMBL" id="CAG2197630.1"/>
    </source>
</evidence>
<proteinExistence type="predicted"/>
<dbReference type="OrthoDB" id="10347280at2759"/>
<comment type="caution">
    <text evidence="1">The sequence shown here is derived from an EMBL/GenBank/DDBJ whole genome shotgun (WGS) entry which is preliminary data.</text>
</comment>
<name>A0A8S3QTF6_MYTED</name>
<sequence length="269" mass="31749">MYWKFFDENGILISPPIFMYLHKYLKQALHDPSVWKNDELRNLCYVFEMPFLQKDMKTTVFMVRLLWFGCKHKQLRIKIDMVPAIRKTAWWSIDPNSLPMMTQKIHDAGCLLLLDTTSDEQSFTSEYLKEFIVDTIDRIRPVQTNLRVSTAPAEVCLMETFPQIVRDSYALAKLFVDICNVTDISSYMLKNCTFHVLQELRWNPNMPDDISKLPSLMELTVQIFMKLLAYNKTYFCLDFSYLKSTFFPKTKTFKINSMRNGKLNSFLKS</sequence>
<protein>
    <submittedName>
        <fullName evidence="1">Uncharacterized protein</fullName>
    </submittedName>
</protein>
<dbReference type="Proteomes" id="UP000683360">
    <property type="component" value="Unassembled WGS sequence"/>
</dbReference>
<evidence type="ECO:0000313" key="2">
    <source>
        <dbReference type="Proteomes" id="UP000683360"/>
    </source>
</evidence>
<organism evidence="1 2">
    <name type="scientific">Mytilus edulis</name>
    <name type="common">Blue mussel</name>
    <dbReference type="NCBI Taxonomy" id="6550"/>
    <lineage>
        <taxon>Eukaryota</taxon>
        <taxon>Metazoa</taxon>
        <taxon>Spiralia</taxon>
        <taxon>Lophotrochozoa</taxon>
        <taxon>Mollusca</taxon>
        <taxon>Bivalvia</taxon>
        <taxon>Autobranchia</taxon>
        <taxon>Pteriomorphia</taxon>
        <taxon>Mytilida</taxon>
        <taxon>Mytiloidea</taxon>
        <taxon>Mytilidae</taxon>
        <taxon>Mytilinae</taxon>
        <taxon>Mytilus</taxon>
    </lineage>
</organism>
<keyword evidence="2" id="KW-1185">Reference proteome</keyword>